<dbReference type="Proteomes" id="UP000178606">
    <property type="component" value="Unassembled WGS sequence"/>
</dbReference>
<dbReference type="PROSITE" id="PS01169">
    <property type="entry name" value="RIBOSOMAL_L21"/>
    <property type="match status" value="1"/>
</dbReference>
<evidence type="ECO:0000313" key="8">
    <source>
        <dbReference type="EMBL" id="OGG52242.1"/>
    </source>
</evidence>
<dbReference type="InterPro" id="IPR001787">
    <property type="entry name" value="Ribosomal_bL21"/>
</dbReference>
<dbReference type="InterPro" id="IPR018258">
    <property type="entry name" value="Ribosomal_bL21_CS"/>
</dbReference>
<dbReference type="PANTHER" id="PTHR21349">
    <property type="entry name" value="50S RIBOSOMAL PROTEIN L21"/>
    <property type="match status" value="1"/>
</dbReference>
<comment type="similarity">
    <text evidence="1 6 7">Belongs to the bacterial ribosomal protein bL21 family.</text>
</comment>
<accession>A0A1F6CTM1</accession>
<dbReference type="InterPro" id="IPR028909">
    <property type="entry name" value="bL21-like"/>
</dbReference>
<dbReference type="SUPFAM" id="SSF141091">
    <property type="entry name" value="L21p-like"/>
    <property type="match status" value="1"/>
</dbReference>
<evidence type="ECO:0000256" key="7">
    <source>
        <dbReference type="RuleBase" id="RU000562"/>
    </source>
</evidence>
<evidence type="ECO:0000256" key="1">
    <source>
        <dbReference type="ARBA" id="ARBA00008563"/>
    </source>
</evidence>
<dbReference type="GO" id="GO:1990904">
    <property type="term" value="C:ribonucleoprotein complex"/>
    <property type="evidence" value="ECO:0007669"/>
    <property type="project" value="UniProtKB-KW"/>
</dbReference>
<dbReference type="GO" id="GO:0003735">
    <property type="term" value="F:structural constituent of ribosome"/>
    <property type="evidence" value="ECO:0007669"/>
    <property type="project" value="InterPro"/>
</dbReference>
<evidence type="ECO:0000256" key="5">
    <source>
        <dbReference type="ARBA" id="ARBA00023274"/>
    </source>
</evidence>
<evidence type="ECO:0000313" key="9">
    <source>
        <dbReference type="Proteomes" id="UP000178606"/>
    </source>
</evidence>
<evidence type="ECO:0000256" key="6">
    <source>
        <dbReference type="HAMAP-Rule" id="MF_01363"/>
    </source>
</evidence>
<dbReference type="GO" id="GO:0005737">
    <property type="term" value="C:cytoplasm"/>
    <property type="evidence" value="ECO:0007669"/>
    <property type="project" value="UniProtKB-ARBA"/>
</dbReference>
<reference evidence="8 9" key="1">
    <citation type="journal article" date="2016" name="Nat. Commun.">
        <title>Thousands of microbial genomes shed light on interconnected biogeochemical processes in an aquifer system.</title>
        <authorList>
            <person name="Anantharaman K."/>
            <person name="Brown C.T."/>
            <person name="Hug L.A."/>
            <person name="Sharon I."/>
            <person name="Castelle C.J."/>
            <person name="Probst A.J."/>
            <person name="Thomas B.C."/>
            <person name="Singh A."/>
            <person name="Wilkins M.J."/>
            <person name="Karaoz U."/>
            <person name="Brodie E.L."/>
            <person name="Williams K.H."/>
            <person name="Hubbard S.S."/>
            <person name="Banfield J.F."/>
        </authorList>
    </citation>
    <scope>NUCLEOTIDE SEQUENCE [LARGE SCALE GENOMIC DNA]</scope>
    <source>
        <strain evidence="9">RIFCSPLOWO2_12_FULL_64_10</strain>
    </source>
</reference>
<dbReference type="InterPro" id="IPR036164">
    <property type="entry name" value="bL21-like_sf"/>
</dbReference>
<dbReference type="NCBIfam" id="TIGR00061">
    <property type="entry name" value="L21"/>
    <property type="match status" value="1"/>
</dbReference>
<evidence type="ECO:0000256" key="4">
    <source>
        <dbReference type="ARBA" id="ARBA00022980"/>
    </source>
</evidence>
<dbReference type="PANTHER" id="PTHR21349:SF0">
    <property type="entry name" value="LARGE RIBOSOMAL SUBUNIT PROTEIN BL21M"/>
    <property type="match status" value="1"/>
</dbReference>
<sequence length="103" mass="11449">MYAVVKVAGVQVRVQEGDRVQVPRLPAEPGSQVQLSDVLLVSNQGQASIGSPTVAGASVEARVSSHGLRDKVIVFKMKRRKNYRRKRGHRQPFTELEIQKIVM</sequence>
<keyword evidence="5 6" id="KW-0687">Ribonucleoprotein</keyword>
<dbReference type="GO" id="GO:0005840">
    <property type="term" value="C:ribosome"/>
    <property type="evidence" value="ECO:0007669"/>
    <property type="project" value="UniProtKB-KW"/>
</dbReference>
<dbReference type="GO" id="GO:0006412">
    <property type="term" value="P:translation"/>
    <property type="evidence" value="ECO:0007669"/>
    <property type="project" value="UniProtKB-UniRule"/>
</dbReference>
<evidence type="ECO:0000256" key="3">
    <source>
        <dbReference type="ARBA" id="ARBA00022884"/>
    </source>
</evidence>
<keyword evidence="3 6" id="KW-0694">RNA-binding</keyword>
<comment type="subunit">
    <text evidence="6">Part of the 50S ribosomal subunit. Contacts protein L20.</text>
</comment>
<dbReference type="HAMAP" id="MF_01363">
    <property type="entry name" value="Ribosomal_bL21"/>
    <property type="match status" value="1"/>
</dbReference>
<keyword evidence="4 6" id="KW-0689">Ribosomal protein</keyword>
<dbReference type="AlphaFoldDB" id="A0A1F6CTM1"/>
<organism evidence="8 9">
    <name type="scientific">Handelsmanbacteria sp. (strain RIFCSPLOWO2_12_FULL_64_10)</name>
    <dbReference type="NCBI Taxonomy" id="1817868"/>
    <lineage>
        <taxon>Bacteria</taxon>
        <taxon>Candidatus Handelsmaniibacteriota</taxon>
    </lineage>
</organism>
<name>A0A1F6CTM1_HANXR</name>
<comment type="function">
    <text evidence="6 7">This protein binds to 23S rRNA in the presence of protein L20.</text>
</comment>
<evidence type="ECO:0000256" key="2">
    <source>
        <dbReference type="ARBA" id="ARBA00022730"/>
    </source>
</evidence>
<proteinExistence type="inferred from homology"/>
<dbReference type="GO" id="GO:0019843">
    <property type="term" value="F:rRNA binding"/>
    <property type="evidence" value="ECO:0007669"/>
    <property type="project" value="UniProtKB-UniRule"/>
</dbReference>
<protein>
    <recommendedName>
        <fullName evidence="6">Large ribosomal subunit protein bL21</fullName>
    </recommendedName>
</protein>
<dbReference type="EMBL" id="MFKF01000150">
    <property type="protein sequence ID" value="OGG52242.1"/>
    <property type="molecule type" value="Genomic_DNA"/>
</dbReference>
<dbReference type="Pfam" id="PF00829">
    <property type="entry name" value="Ribosomal_L21p"/>
    <property type="match status" value="1"/>
</dbReference>
<keyword evidence="2 6" id="KW-0699">rRNA-binding</keyword>
<gene>
    <name evidence="6" type="primary">rplU</name>
    <name evidence="8" type="ORF">A3F84_04045</name>
</gene>
<comment type="caution">
    <text evidence="8">The sequence shown here is derived from an EMBL/GenBank/DDBJ whole genome shotgun (WGS) entry which is preliminary data.</text>
</comment>